<feature type="transmembrane region" description="Helical" evidence="8">
    <location>
        <begin position="146"/>
        <end position="164"/>
    </location>
</feature>
<dbReference type="KEGG" id="hbl:XJ32_10060"/>
<feature type="binding site" evidence="7">
    <location>
        <position position="227"/>
    </location>
    <ligand>
        <name>Mg(2+)</name>
        <dbReference type="ChEBI" id="CHEBI:18420"/>
    </ligand>
</feature>
<feature type="transmembrane region" description="Helical" evidence="8">
    <location>
        <begin position="176"/>
        <end position="192"/>
    </location>
</feature>
<dbReference type="AlphaFoldDB" id="A0A1Q2LJ08"/>
<keyword evidence="7" id="KW-0479">Metal-binding</keyword>
<feature type="binding site" evidence="7">
    <location>
        <position position="167"/>
    </location>
    <ligand>
        <name>Mg(2+)</name>
        <dbReference type="ChEBI" id="CHEBI:18420"/>
    </ligand>
</feature>
<dbReference type="EMBL" id="CP019645">
    <property type="protein sequence ID" value="AQQ60379.1"/>
    <property type="molecule type" value="Genomic_DNA"/>
</dbReference>
<evidence type="ECO:0000313" key="10">
    <source>
        <dbReference type="Proteomes" id="UP000188298"/>
    </source>
</evidence>
<feature type="transmembrane region" description="Helical" evidence="8">
    <location>
        <begin position="256"/>
        <end position="276"/>
    </location>
</feature>
<dbReference type="GO" id="GO:0016780">
    <property type="term" value="F:phosphotransferase activity, for other substituted phosphate groups"/>
    <property type="evidence" value="ECO:0007669"/>
    <property type="project" value="InterPro"/>
</dbReference>
<feature type="transmembrane region" description="Helical" evidence="8">
    <location>
        <begin position="198"/>
        <end position="218"/>
    </location>
</feature>
<feature type="transmembrane region" description="Helical" evidence="8">
    <location>
        <begin position="230"/>
        <end position="250"/>
    </location>
</feature>
<keyword evidence="6 8" id="KW-0472">Membrane</keyword>
<evidence type="ECO:0000256" key="1">
    <source>
        <dbReference type="ARBA" id="ARBA00004651"/>
    </source>
</evidence>
<dbReference type="GO" id="GO:0044038">
    <property type="term" value="P:cell wall macromolecule biosynthetic process"/>
    <property type="evidence" value="ECO:0007669"/>
    <property type="project" value="TreeGrafter"/>
</dbReference>
<evidence type="ECO:0000256" key="4">
    <source>
        <dbReference type="ARBA" id="ARBA00022692"/>
    </source>
</evidence>
<keyword evidence="9" id="KW-0449">Lipoprotein</keyword>
<dbReference type="GO" id="GO:0046872">
    <property type="term" value="F:metal ion binding"/>
    <property type="evidence" value="ECO:0007669"/>
    <property type="project" value="UniProtKB-KW"/>
</dbReference>
<dbReference type="PANTHER" id="PTHR22926:SF3">
    <property type="entry name" value="UNDECAPRENYL-PHOSPHATE ALPHA-N-ACETYLGLUCOSAMINYL 1-PHOSPHATE TRANSFERASE"/>
    <property type="match status" value="1"/>
</dbReference>
<keyword evidence="5 8" id="KW-1133">Transmembrane helix</keyword>
<keyword evidence="2" id="KW-1003">Cell membrane</keyword>
<feature type="transmembrane region" description="Helical" evidence="8">
    <location>
        <begin position="90"/>
        <end position="110"/>
    </location>
</feature>
<dbReference type="Proteomes" id="UP000188298">
    <property type="component" value="Chromosome"/>
</dbReference>
<keyword evidence="4 8" id="KW-0812">Transmembrane</keyword>
<feature type="transmembrane region" description="Helical" evidence="8">
    <location>
        <begin position="49"/>
        <end position="70"/>
    </location>
</feature>
<dbReference type="PANTHER" id="PTHR22926">
    <property type="entry name" value="PHOSPHO-N-ACETYLMURAMOYL-PENTAPEPTIDE-TRANSFERASE"/>
    <property type="match status" value="1"/>
</dbReference>
<keyword evidence="3" id="KW-0808">Transferase</keyword>
<evidence type="ECO:0000256" key="6">
    <source>
        <dbReference type="ARBA" id="ARBA00023136"/>
    </source>
</evidence>
<comment type="cofactor">
    <cofactor evidence="7">
        <name>Mg(2+)</name>
        <dbReference type="ChEBI" id="CHEBI:18420"/>
    </cofactor>
</comment>
<keyword evidence="7" id="KW-0460">Magnesium</keyword>
<dbReference type="GO" id="GO:0071555">
    <property type="term" value="P:cell wall organization"/>
    <property type="evidence" value="ECO:0007669"/>
    <property type="project" value="TreeGrafter"/>
</dbReference>
<feature type="transmembrane region" description="Helical" evidence="8">
    <location>
        <begin position="308"/>
        <end position="332"/>
    </location>
</feature>
<evidence type="ECO:0000256" key="5">
    <source>
        <dbReference type="ARBA" id="ARBA00022989"/>
    </source>
</evidence>
<feature type="transmembrane region" description="Helical" evidence="8">
    <location>
        <begin position="117"/>
        <end position="140"/>
    </location>
</feature>
<evidence type="ECO:0000256" key="8">
    <source>
        <dbReference type="SAM" id="Phobius"/>
    </source>
</evidence>
<dbReference type="Pfam" id="PF00953">
    <property type="entry name" value="Glycos_transf_4"/>
    <property type="match status" value="1"/>
</dbReference>
<accession>A0A1Q2LJ08</accession>
<evidence type="ECO:0000256" key="7">
    <source>
        <dbReference type="PIRSR" id="PIRSR600715-1"/>
    </source>
</evidence>
<organism evidence="9 10">
    <name type="scientific">Helicobacter bilis</name>
    <dbReference type="NCBI Taxonomy" id="37372"/>
    <lineage>
        <taxon>Bacteria</taxon>
        <taxon>Pseudomonadati</taxon>
        <taxon>Campylobacterota</taxon>
        <taxon>Epsilonproteobacteria</taxon>
        <taxon>Campylobacterales</taxon>
        <taxon>Helicobacteraceae</taxon>
        <taxon>Helicobacter</taxon>
    </lineage>
</organism>
<evidence type="ECO:0000256" key="2">
    <source>
        <dbReference type="ARBA" id="ARBA00022475"/>
    </source>
</evidence>
<name>A0A1Q2LJ08_9HELI</name>
<dbReference type="RefSeq" id="WP_077389503.1">
    <property type="nucleotide sequence ID" value="NZ_CP019645.1"/>
</dbReference>
<dbReference type="InterPro" id="IPR000715">
    <property type="entry name" value="Glycosyl_transferase_4"/>
</dbReference>
<gene>
    <name evidence="9" type="ORF">XJ32_10060</name>
</gene>
<feature type="transmembrane region" description="Helical" evidence="8">
    <location>
        <begin position="338"/>
        <end position="357"/>
    </location>
</feature>
<proteinExistence type="predicted"/>
<evidence type="ECO:0000313" key="9">
    <source>
        <dbReference type="EMBL" id="AQQ60379.1"/>
    </source>
</evidence>
<dbReference type="GO" id="GO:0005886">
    <property type="term" value="C:plasma membrane"/>
    <property type="evidence" value="ECO:0007669"/>
    <property type="project" value="UniProtKB-SubCell"/>
</dbReference>
<feature type="transmembrane region" description="Helical" evidence="8">
    <location>
        <begin position="6"/>
        <end position="28"/>
    </location>
</feature>
<dbReference type="GO" id="GO:0009103">
    <property type="term" value="P:lipopolysaccharide biosynthetic process"/>
    <property type="evidence" value="ECO:0007669"/>
    <property type="project" value="TreeGrafter"/>
</dbReference>
<protein>
    <submittedName>
        <fullName evidence="9">Lipoprotein</fullName>
    </submittedName>
</protein>
<reference evidence="9 10" key="1">
    <citation type="submission" date="2017-02" db="EMBL/GenBank/DDBJ databases">
        <title>Whole genome sequencing of Helicobacter bilis strain AAQJH.</title>
        <authorList>
            <person name="Conlan S."/>
            <person name="Thomas P.J."/>
            <person name="Mullikin J."/>
            <person name="Palmore T.N."/>
            <person name="Frank K.M."/>
            <person name="Segre J.A."/>
        </authorList>
    </citation>
    <scope>NUCLEOTIDE SEQUENCE [LARGE SCALE GENOMIC DNA]</scope>
    <source>
        <strain evidence="9 10">AAQJH</strain>
    </source>
</reference>
<comment type="subcellular location">
    <subcellularLocation>
        <location evidence="1">Cell membrane</location>
        <topology evidence="1">Multi-pass membrane protein</topology>
    </subcellularLocation>
</comment>
<sequence length="367" mass="41186">MEFSTLLYFANLGIFCGCITMGISYILAQTMNVMQDKPDIKSFKLHAKTTPLCGGISIFVAYVVVVLGGIEIPFNSHGNHISSTNVGDFYEYAGLHFYIACSIVLCSGIIKDIYGKMILWLVFCIQICGFCVLHLLFYSLDMNHDYSLIFLLLPCYIALFLTTNGMNTIDGIHGNAALYSMIVLCALCYIAYQTQSNFIGFAASVLLGILFVFLLFNYPFGKMFLGDSGAFLLGFCIGALLLLCVLYYGINMWYCMALMLYPICSILSSVFASLIMQLCSTRKQNIAILVDIVWQRHDLHLHHILQRYVGNAAALIINTFFACFVIVVTYYYTDTLMILLASACFCLFYVLCFAILWRKSANLYNKA</sequence>
<evidence type="ECO:0000256" key="3">
    <source>
        <dbReference type="ARBA" id="ARBA00022679"/>
    </source>
</evidence>